<dbReference type="EMBL" id="SSFX01000024">
    <property type="protein sequence ID" value="TXI29942.1"/>
    <property type="molecule type" value="Genomic_DNA"/>
</dbReference>
<evidence type="ECO:0000256" key="2">
    <source>
        <dbReference type="SAM" id="SignalP"/>
    </source>
</evidence>
<dbReference type="InterPro" id="IPR013424">
    <property type="entry name" value="Ice-binding_C"/>
</dbReference>
<feature type="domain" description="Ice-binding protein C-terminal" evidence="3">
    <location>
        <begin position="200"/>
        <end position="223"/>
    </location>
</feature>
<keyword evidence="1" id="KW-1133">Transmembrane helix</keyword>
<reference evidence="4 5" key="1">
    <citation type="submission" date="2018-09" db="EMBL/GenBank/DDBJ databases">
        <title>Metagenome Assembled Genomes from an Advanced Water Purification Facility.</title>
        <authorList>
            <person name="Stamps B.W."/>
            <person name="Spear J.R."/>
        </authorList>
    </citation>
    <scope>NUCLEOTIDE SEQUENCE [LARGE SCALE GENOMIC DNA]</scope>
    <source>
        <strain evidence="4">Bin_54_1</strain>
    </source>
</reference>
<keyword evidence="1" id="KW-0812">Transmembrane</keyword>
<keyword evidence="2" id="KW-0732">Signal</keyword>
<evidence type="ECO:0000259" key="3">
    <source>
        <dbReference type="Pfam" id="PF07589"/>
    </source>
</evidence>
<evidence type="ECO:0000313" key="4">
    <source>
        <dbReference type="EMBL" id="TXI29942.1"/>
    </source>
</evidence>
<protein>
    <submittedName>
        <fullName evidence="4">PEP-CTERM sorting domain-containing protein</fullName>
    </submittedName>
</protein>
<gene>
    <name evidence="4" type="ORF">E6Q60_02640</name>
</gene>
<evidence type="ECO:0000313" key="5">
    <source>
        <dbReference type="Proteomes" id="UP000321055"/>
    </source>
</evidence>
<proteinExistence type="predicted"/>
<feature type="signal peptide" evidence="2">
    <location>
        <begin position="1"/>
        <end position="32"/>
    </location>
</feature>
<dbReference type="AlphaFoldDB" id="A0A5C7VZK8"/>
<dbReference type="Proteomes" id="UP000321055">
    <property type="component" value="Unassembled WGS sequence"/>
</dbReference>
<feature type="chain" id="PRO_5023105964" evidence="2">
    <location>
        <begin position="33"/>
        <end position="227"/>
    </location>
</feature>
<keyword evidence="1" id="KW-0472">Membrane</keyword>
<dbReference type="NCBIfam" id="TIGR02595">
    <property type="entry name" value="PEP_CTERM"/>
    <property type="match status" value="1"/>
</dbReference>
<feature type="transmembrane region" description="Helical" evidence="1">
    <location>
        <begin position="204"/>
        <end position="221"/>
    </location>
</feature>
<sequence length="227" mass="23084">MMGSINQVKQYFHSSLVALSLGAIALSPVSAAAETFGSTTDTLLRGSVGGSFPGEFYGGSLSGSFPVVLTEAEARSSVLGAPDDRFLSLPGEPGVSGTAFTGAYIEVGFGANFSANNILKIWETGDNAESAQLFLWTDNGGNIQPTVTTNAAGVITLDLSGYAGILAGLGATAFTKVGIGGLDVLGASQGFDLDAISISPIPEPSTYALLLAGIAVLGWNVRRNKLS</sequence>
<organism evidence="4 5">
    <name type="scientific">Nitrosomonas oligotropha</name>
    <dbReference type="NCBI Taxonomy" id="42354"/>
    <lineage>
        <taxon>Bacteria</taxon>
        <taxon>Pseudomonadati</taxon>
        <taxon>Pseudomonadota</taxon>
        <taxon>Betaproteobacteria</taxon>
        <taxon>Nitrosomonadales</taxon>
        <taxon>Nitrosomonadaceae</taxon>
        <taxon>Nitrosomonas</taxon>
    </lineage>
</organism>
<dbReference type="Pfam" id="PF07589">
    <property type="entry name" value="PEP-CTERM"/>
    <property type="match status" value="1"/>
</dbReference>
<accession>A0A5C7VZK8</accession>
<name>A0A5C7VZK8_9PROT</name>
<evidence type="ECO:0000256" key="1">
    <source>
        <dbReference type="SAM" id="Phobius"/>
    </source>
</evidence>
<comment type="caution">
    <text evidence="4">The sequence shown here is derived from an EMBL/GenBank/DDBJ whole genome shotgun (WGS) entry which is preliminary data.</text>
</comment>